<dbReference type="GO" id="GO:0005886">
    <property type="term" value="C:plasma membrane"/>
    <property type="evidence" value="ECO:0007669"/>
    <property type="project" value="UniProtKB-SubCell"/>
</dbReference>
<dbReference type="GeneID" id="19948522"/>
<feature type="transmembrane region" description="Helical" evidence="12">
    <location>
        <begin position="577"/>
        <end position="601"/>
    </location>
</feature>
<feature type="transmembrane region" description="Helical" evidence="12">
    <location>
        <begin position="647"/>
        <end position="665"/>
    </location>
</feature>
<sequence>MVQDKNGRTVLDCLLEKDLVCNANLDDATNAAILRVMHVLTREKMVALDFVSSASVPRQGTQPLTCTGVCSETSQLSNTTLPQLAEKRKWSELERRLEASNDISTINEYDAKGHTVLYHVCDAGNDGLLALLLQQSKLNVNLTMRDSSETAVAFASARGHDECVRLLLRAGAHHGIRLEASAKDLQMYTYDRAKPSRTLLHESWLLEKAYPDYHLVRLLNVHEAERHIEALETALHIAITKELPENVVESLLGQHNADVDAQTKITGETALMMAAKQGCMRLAQVLLEADTDVDVIDANKCTALLHAAVLGHVGIVELLLVYRADLDPKLDGIPIVERLRSVLPGEKSAKHDQILQLLEKEERARDNSQEFRNKRALSMITLITSEVFKDDSFLRAIRCNATLGPTFLDDCVELRRHEALFSKLDLVYGTSAKHSPLRAVLTLDLQDPDETFATQQACLEHPAFHRVLEIKWILFGRRLYLQQLLMNLLLLVAMTTSSILPNDELPPPIVYNMGISTLIFVAVGLLVVQCLRPQVLAAFARLSDNKSLFDGGLVLLAVVGTVLLVVPVLYASQELRIVDWFTACNNLVLALSTLYFLHIELQEMRVSMDAYLSSTMNRVQLMNYTVILCVFVPIQVGWISVSDDVQVGLGAVLTLGLWVLSLQFLEVISSASYLLPMMSDLLSDIWNFFILFGVFQLGLTLTFYQLFRGHGDDAFGSLGQSFMTTYFVAFGQVPLDSLSVFSASDNLSSSQAAMYTGVALLMMLHSAIVVVVLLNVLLALMNQTVTGGLEKAKTRALMSYAQCILRLEGAMHLDNAETTALTHVKDASGKLVLHPIFSETVPRANLVLTPDQVETLQRTGASRMAWLDQMRHLDKVVKDQIGFVVDGLDHVSHFTDLNVHEIFAREFELLATAQQQLLDAIEMARRSRGYFKKEILAKLEKQTTKELQNLKVRLLRARHSAATELADDHANCVMLYQINQRMTLENLLTKNLGAIATALADVSGDGVVSSADEENEKVRLQLVELRASMTQEIEVVTARFEALTSQLNDAAERRMEAMTAHLETLSSQLRAMATQQGATATQQDAAATQQTEMAMQLDTILSQVANDSNESRSSSLTRRKSRR</sequence>
<dbReference type="Pfam" id="PF12796">
    <property type="entry name" value="Ank_2"/>
    <property type="match status" value="2"/>
</dbReference>
<evidence type="ECO:0000256" key="7">
    <source>
        <dbReference type="ARBA" id="ARBA00023065"/>
    </source>
</evidence>
<gene>
    <name evidence="13" type="ORF">SDRG_07795</name>
</gene>
<keyword evidence="2" id="KW-0813">Transport</keyword>
<feature type="region of interest" description="Disordered" evidence="11">
    <location>
        <begin position="1102"/>
        <end position="1123"/>
    </location>
</feature>
<dbReference type="VEuPathDB" id="FungiDB:SDRG_07795"/>
<evidence type="ECO:0000256" key="1">
    <source>
        <dbReference type="ARBA" id="ARBA00004651"/>
    </source>
</evidence>
<dbReference type="GO" id="GO:0005216">
    <property type="term" value="F:monoatomic ion channel activity"/>
    <property type="evidence" value="ECO:0007669"/>
    <property type="project" value="InterPro"/>
</dbReference>
<evidence type="ECO:0000256" key="4">
    <source>
        <dbReference type="ARBA" id="ARBA00022568"/>
    </source>
</evidence>
<dbReference type="SUPFAM" id="SSF48403">
    <property type="entry name" value="Ankyrin repeat"/>
    <property type="match status" value="1"/>
</dbReference>
<dbReference type="PANTHER" id="PTHR10582">
    <property type="entry name" value="TRANSIENT RECEPTOR POTENTIAL ION CHANNEL PROTEIN"/>
    <property type="match status" value="1"/>
</dbReference>
<dbReference type="GO" id="GO:0098703">
    <property type="term" value="P:calcium ion import across plasma membrane"/>
    <property type="evidence" value="ECO:0007669"/>
    <property type="project" value="TreeGrafter"/>
</dbReference>
<dbReference type="InParanoid" id="T0QL08"/>
<keyword evidence="12" id="KW-1133">Transmembrane helix</keyword>
<evidence type="ECO:0000256" key="5">
    <source>
        <dbReference type="ARBA" id="ARBA00022737"/>
    </source>
</evidence>
<organism evidence="13 14">
    <name type="scientific">Saprolegnia diclina (strain VS20)</name>
    <dbReference type="NCBI Taxonomy" id="1156394"/>
    <lineage>
        <taxon>Eukaryota</taxon>
        <taxon>Sar</taxon>
        <taxon>Stramenopiles</taxon>
        <taxon>Oomycota</taxon>
        <taxon>Saprolegniomycetes</taxon>
        <taxon>Saprolegniales</taxon>
        <taxon>Saprolegniaceae</taxon>
        <taxon>Saprolegnia</taxon>
    </lineage>
</organism>
<name>T0QL08_SAPDV</name>
<dbReference type="InterPro" id="IPR036770">
    <property type="entry name" value="Ankyrin_rpt-contain_sf"/>
</dbReference>
<evidence type="ECO:0000256" key="3">
    <source>
        <dbReference type="ARBA" id="ARBA00022475"/>
    </source>
</evidence>
<dbReference type="PROSITE" id="PS50297">
    <property type="entry name" value="ANK_REP_REGION"/>
    <property type="match status" value="1"/>
</dbReference>
<feature type="repeat" description="ANK" evidence="9">
    <location>
        <begin position="266"/>
        <end position="298"/>
    </location>
</feature>
<dbReference type="PROSITE" id="PS50088">
    <property type="entry name" value="ANK_REPEAT"/>
    <property type="match status" value="1"/>
</dbReference>
<accession>T0QL08</accession>
<keyword evidence="7" id="KW-0406">Ion transport</keyword>
<dbReference type="OrthoDB" id="78684at2759"/>
<dbReference type="SMART" id="SM00248">
    <property type="entry name" value="ANK"/>
    <property type="match status" value="5"/>
</dbReference>
<dbReference type="InterPro" id="IPR002110">
    <property type="entry name" value="Ankyrin_rpt"/>
</dbReference>
<protein>
    <submittedName>
        <fullName evidence="13">Uncharacterized protein</fullName>
    </submittedName>
</protein>
<comment type="subcellular location">
    <subcellularLocation>
        <location evidence="1">Cell membrane</location>
        <topology evidence="1">Multi-pass membrane protein</topology>
    </subcellularLocation>
</comment>
<keyword evidence="14" id="KW-1185">Reference proteome</keyword>
<dbReference type="Proteomes" id="UP000030762">
    <property type="component" value="Unassembled WGS sequence"/>
</dbReference>
<feature type="transmembrane region" description="Helical" evidence="12">
    <location>
        <begin position="621"/>
        <end position="641"/>
    </location>
</feature>
<keyword evidence="5" id="KW-0677">Repeat</keyword>
<evidence type="ECO:0000256" key="12">
    <source>
        <dbReference type="SAM" id="Phobius"/>
    </source>
</evidence>
<dbReference type="AlphaFoldDB" id="T0QL08"/>
<keyword evidence="10" id="KW-0175">Coiled coil</keyword>
<proteinExistence type="predicted"/>
<feature type="transmembrane region" description="Helical" evidence="12">
    <location>
        <begin position="685"/>
        <end position="707"/>
    </location>
</feature>
<feature type="transmembrane region" description="Helical" evidence="12">
    <location>
        <begin position="752"/>
        <end position="781"/>
    </location>
</feature>
<dbReference type="RefSeq" id="XP_008611871.1">
    <property type="nucleotide sequence ID" value="XM_008613649.1"/>
</dbReference>
<dbReference type="Gene3D" id="1.25.40.20">
    <property type="entry name" value="Ankyrin repeat-containing domain"/>
    <property type="match status" value="2"/>
</dbReference>
<feature type="transmembrane region" description="Helical" evidence="12">
    <location>
        <begin position="509"/>
        <end position="531"/>
    </location>
</feature>
<evidence type="ECO:0000256" key="6">
    <source>
        <dbReference type="ARBA" id="ARBA00022837"/>
    </source>
</evidence>
<keyword evidence="6" id="KW-0106">Calcium</keyword>
<feature type="transmembrane region" description="Helical" evidence="12">
    <location>
        <begin position="479"/>
        <end position="497"/>
    </location>
</feature>
<keyword evidence="12" id="KW-0472">Membrane</keyword>
<feature type="coiled-coil region" evidence="10">
    <location>
        <begin position="1008"/>
        <end position="1068"/>
    </location>
</feature>
<evidence type="ECO:0000256" key="2">
    <source>
        <dbReference type="ARBA" id="ARBA00022448"/>
    </source>
</evidence>
<dbReference type="EMBL" id="JH767154">
    <property type="protein sequence ID" value="EQC34465.1"/>
    <property type="molecule type" value="Genomic_DNA"/>
</dbReference>
<evidence type="ECO:0000313" key="14">
    <source>
        <dbReference type="Proteomes" id="UP000030762"/>
    </source>
</evidence>
<keyword evidence="12" id="KW-0812">Transmembrane</keyword>
<keyword evidence="3" id="KW-1003">Cell membrane</keyword>
<evidence type="ECO:0000256" key="8">
    <source>
        <dbReference type="ARBA" id="ARBA00023303"/>
    </source>
</evidence>
<keyword evidence="8" id="KW-0407">Ion channel</keyword>
<dbReference type="InterPro" id="IPR024862">
    <property type="entry name" value="TRPV"/>
</dbReference>
<evidence type="ECO:0000256" key="9">
    <source>
        <dbReference type="PROSITE-ProRule" id="PRU00023"/>
    </source>
</evidence>
<keyword evidence="4" id="KW-0109">Calcium transport</keyword>
<feature type="transmembrane region" description="Helical" evidence="12">
    <location>
        <begin position="552"/>
        <end position="571"/>
    </location>
</feature>
<evidence type="ECO:0000256" key="10">
    <source>
        <dbReference type="SAM" id="Coils"/>
    </source>
</evidence>
<evidence type="ECO:0000313" key="13">
    <source>
        <dbReference type="EMBL" id="EQC34465.1"/>
    </source>
</evidence>
<reference evidence="13 14" key="1">
    <citation type="submission" date="2012-04" db="EMBL/GenBank/DDBJ databases">
        <title>The Genome Sequence of Saprolegnia declina VS20.</title>
        <authorList>
            <consortium name="The Broad Institute Genome Sequencing Platform"/>
            <person name="Russ C."/>
            <person name="Nusbaum C."/>
            <person name="Tyler B."/>
            <person name="van West P."/>
            <person name="Dieguez-Uribeondo J."/>
            <person name="de Bruijn I."/>
            <person name="Tripathy S."/>
            <person name="Jiang R."/>
            <person name="Young S.K."/>
            <person name="Zeng Q."/>
            <person name="Gargeya S."/>
            <person name="Fitzgerald M."/>
            <person name="Haas B."/>
            <person name="Abouelleil A."/>
            <person name="Alvarado L."/>
            <person name="Arachchi H.M."/>
            <person name="Berlin A."/>
            <person name="Chapman S.B."/>
            <person name="Goldberg J."/>
            <person name="Griggs A."/>
            <person name="Gujja S."/>
            <person name="Hansen M."/>
            <person name="Howarth C."/>
            <person name="Imamovic A."/>
            <person name="Larimer J."/>
            <person name="McCowen C."/>
            <person name="Montmayeur A."/>
            <person name="Murphy C."/>
            <person name="Neiman D."/>
            <person name="Pearson M."/>
            <person name="Priest M."/>
            <person name="Roberts A."/>
            <person name="Saif S."/>
            <person name="Shea T."/>
            <person name="Sisk P."/>
            <person name="Sykes S."/>
            <person name="Wortman J."/>
            <person name="Nusbaum C."/>
            <person name="Birren B."/>
        </authorList>
    </citation>
    <scope>NUCLEOTIDE SEQUENCE [LARGE SCALE GENOMIC DNA]</scope>
    <source>
        <strain evidence="13 14">VS20</strain>
    </source>
</reference>
<dbReference type="OMA" id="VERNKNT"/>
<dbReference type="PANTHER" id="PTHR10582:SF2">
    <property type="entry name" value="INACTIVE"/>
    <property type="match status" value="1"/>
</dbReference>
<dbReference type="STRING" id="1156394.T0QL08"/>
<keyword evidence="9" id="KW-0040">ANK repeat</keyword>
<evidence type="ECO:0000256" key="11">
    <source>
        <dbReference type="SAM" id="MobiDB-lite"/>
    </source>
</evidence>